<comment type="subcellular location">
    <subcellularLocation>
        <location evidence="1">Cell membrane</location>
        <topology evidence="1">Multi-pass membrane protein</topology>
    </subcellularLocation>
</comment>
<keyword evidence="4 10" id="KW-0812">Transmembrane</keyword>
<dbReference type="PROSITE" id="PS50893">
    <property type="entry name" value="ABC_TRANSPORTER_2"/>
    <property type="match status" value="1"/>
</dbReference>
<dbReference type="Pfam" id="PF00664">
    <property type="entry name" value="ABC_membrane"/>
    <property type="match status" value="1"/>
</dbReference>
<evidence type="ECO:0000256" key="10">
    <source>
        <dbReference type="SAM" id="Phobius"/>
    </source>
</evidence>
<dbReference type="InterPro" id="IPR011527">
    <property type="entry name" value="ABC1_TM_dom"/>
</dbReference>
<dbReference type="STRING" id="1177755.A7A08_01968"/>
<dbReference type="EMBL" id="MASI01000004">
    <property type="protein sequence ID" value="ODA67221.1"/>
    <property type="molecule type" value="Genomic_DNA"/>
</dbReference>
<dbReference type="OrthoDB" id="9804259at2"/>
<evidence type="ECO:0000256" key="8">
    <source>
        <dbReference type="ARBA" id="ARBA00023136"/>
    </source>
</evidence>
<protein>
    <submittedName>
        <fullName evidence="13">Lipid A export ATP-binding/permease protein MsbA</fullName>
        <ecNumber evidence="13">3.6.3.-</ecNumber>
    </submittedName>
</protein>
<dbReference type="AlphaFoldDB" id="A0A1E2RYC5"/>
<feature type="transmembrane region" description="Helical" evidence="10">
    <location>
        <begin position="184"/>
        <end position="200"/>
    </location>
</feature>
<evidence type="ECO:0000313" key="14">
    <source>
        <dbReference type="Proteomes" id="UP000095087"/>
    </source>
</evidence>
<dbReference type="InterPro" id="IPR017871">
    <property type="entry name" value="ABC_transporter-like_CS"/>
</dbReference>
<organism evidence="13 14">
    <name type="scientific">Methyloligella halotolerans</name>
    <dbReference type="NCBI Taxonomy" id="1177755"/>
    <lineage>
        <taxon>Bacteria</taxon>
        <taxon>Pseudomonadati</taxon>
        <taxon>Pseudomonadota</taxon>
        <taxon>Alphaproteobacteria</taxon>
        <taxon>Hyphomicrobiales</taxon>
        <taxon>Hyphomicrobiaceae</taxon>
        <taxon>Methyloligella</taxon>
    </lineage>
</organism>
<dbReference type="InterPro" id="IPR027417">
    <property type="entry name" value="P-loop_NTPase"/>
</dbReference>
<feature type="region of interest" description="Disordered" evidence="9">
    <location>
        <begin position="603"/>
        <end position="625"/>
    </location>
</feature>
<dbReference type="FunFam" id="3.40.50.300:FF:000287">
    <property type="entry name" value="Multidrug ABC transporter ATP-binding protein"/>
    <property type="match status" value="1"/>
</dbReference>
<evidence type="ECO:0000259" key="12">
    <source>
        <dbReference type="PROSITE" id="PS50929"/>
    </source>
</evidence>
<dbReference type="Proteomes" id="UP000095087">
    <property type="component" value="Unassembled WGS sequence"/>
</dbReference>
<feature type="domain" description="ABC transmembrane type-1" evidence="12">
    <location>
        <begin position="45"/>
        <end position="327"/>
    </location>
</feature>
<dbReference type="GO" id="GO:0015421">
    <property type="term" value="F:ABC-type oligopeptide transporter activity"/>
    <property type="evidence" value="ECO:0007669"/>
    <property type="project" value="TreeGrafter"/>
</dbReference>
<evidence type="ECO:0000256" key="1">
    <source>
        <dbReference type="ARBA" id="ARBA00004651"/>
    </source>
</evidence>
<dbReference type="SUPFAM" id="SSF90123">
    <property type="entry name" value="ABC transporter transmembrane region"/>
    <property type="match status" value="1"/>
</dbReference>
<comment type="caution">
    <text evidence="13">The sequence shown here is derived from an EMBL/GenBank/DDBJ whole genome shotgun (WGS) entry which is preliminary data.</text>
</comment>
<keyword evidence="3" id="KW-0813">Transport</keyword>
<name>A0A1E2RYC5_9HYPH</name>
<keyword evidence="13" id="KW-0378">Hydrolase</keyword>
<evidence type="ECO:0000256" key="7">
    <source>
        <dbReference type="ARBA" id="ARBA00022989"/>
    </source>
</evidence>
<keyword evidence="8 10" id="KW-0472">Membrane</keyword>
<gene>
    <name evidence="13" type="ORF">A7A08_01968</name>
</gene>
<evidence type="ECO:0000256" key="6">
    <source>
        <dbReference type="ARBA" id="ARBA00022840"/>
    </source>
</evidence>
<keyword evidence="5" id="KW-0547">Nucleotide-binding</keyword>
<dbReference type="GO" id="GO:0005524">
    <property type="term" value="F:ATP binding"/>
    <property type="evidence" value="ECO:0007669"/>
    <property type="project" value="UniProtKB-KW"/>
</dbReference>
<dbReference type="Gene3D" id="1.20.1560.10">
    <property type="entry name" value="ABC transporter type 1, transmembrane domain"/>
    <property type="match status" value="1"/>
</dbReference>
<keyword evidence="6 13" id="KW-0067">ATP-binding</keyword>
<feature type="transmembrane region" description="Helical" evidence="10">
    <location>
        <begin position="41"/>
        <end position="65"/>
    </location>
</feature>
<dbReference type="PROSITE" id="PS50929">
    <property type="entry name" value="ABC_TM1F"/>
    <property type="match status" value="1"/>
</dbReference>
<dbReference type="InterPro" id="IPR036640">
    <property type="entry name" value="ABC1_TM_sf"/>
</dbReference>
<evidence type="ECO:0000256" key="5">
    <source>
        <dbReference type="ARBA" id="ARBA00022741"/>
    </source>
</evidence>
<evidence type="ECO:0000256" key="4">
    <source>
        <dbReference type="ARBA" id="ARBA00022692"/>
    </source>
</evidence>
<feature type="transmembrane region" description="Helical" evidence="10">
    <location>
        <begin position="266"/>
        <end position="286"/>
    </location>
</feature>
<dbReference type="InterPro" id="IPR039421">
    <property type="entry name" value="Type_1_exporter"/>
</dbReference>
<dbReference type="Gene3D" id="3.40.50.300">
    <property type="entry name" value="P-loop containing nucleotide triphosphate hydrolases"/>
    <property type="match status" value="1"/>
</dbReference>
<dbReference type="SMART" id="SM00382">
    <property type="entry name" value="AAA"/>
    <property type="match status" value="1"/>
</dbReference>
<dbReference type="PANTHER" id="PTHR43394:SF1">
    <property type="entry name" value="ATP-BINDING CASSETTE SUB-FAMILY B MEMBER 10, MITOCHONDRIAL"/>
    <property type="match status" value="1"/>
</dbReference>
<dbReference type="PANTHER" id="PTHR43394">
    <property type="entry name" value="ATP-DEPENDENT PERMEASE MDL1, MITOCHONDRIAL"/>
    <property type="match status" value="1"/>
</dbReference>
<comment type="similarity">
    <text evidence="2">Belongs to the ABC transporter superfamily.</text>
</comment>
<keyword evidence="14" id="KW-1185">Reference proteome</keyword>
<dbReference type="InterPro" id="IPR003439">
    <property type="entry name" value="ABC_transporter-like_ATP-bd"/>
</dbReference>
<evidence type="ECO:0000256" key="9">
    <source>
        <dbReference type="SAM" id="MobiDB-lite"/>
    </source>
</evidence>
<evidence type="ECO:0000256" key="2">
    <source>
        <dbReference type="ARBA" id="ARBA00005417"/>
    </source>
</evidence>
<dbReference type="RefSeq" id="WP_083226628.1">
    <property type="nucleotide sequence ID" value="NZ_MASI01000004.1"/>
</dbReference>
<evidence type="ECO:0000259" key="11">
    <source>
        <dbReference type="PROSITE" id="PS50893"/>
    </source>
</evidence>
<feature type="transmembrane region" description="Helical" evidence="10">
    <location>
        <begin position="80"/>
        <end position="102"/>
    </location>
</feature>
<evidence type="ECO:0000256" key="3">
    <source>
        <dbReference type="ARBA" id="ARBA00022448"/>
    </source>
</evidence>
<dbReference type="EC" id="3.6.3.-" evidence="13"/>
<sequence length="625" mass="68170">MKDQLFSDTRSIVRAKDGLEREYETGEMVRRIWRENLRPRLGILIVAMVAMILTAATTGAIPFLIQKVADDVFVAKKAEMIYWVTAGIVLVSIIKCLAEYVAEVTVGYLGHRFIADLRIRMFNRLAFADLSWIQSIHSGRLLSGFLNDSNLIRQAASRSLVTLGESYLKIIILVATMFYMDARFSILILLFMPIGWVMLGRQRRKMRKSTSKSLQETGDLSALVTQTLRGIRVVRAYAQEEKEKDRAASAINRALEFTMRGTRARALSSPSIELLTGLGFALAIYFAGTKGIRGDLTLGHFMGFMTAALLIYPPLKSAATLQTQLQEGMAAASRVFGIIDLETQMKEAPDAPALKLTQGELTYDDVSFAYEPGKPVLQGVNLTIAPGKTVALVGPSGSGKSTMVNLALRFFDPSGGKITIDGQNISEVSIASLRDSIALVTQDPVLFDDSVRANIAYGSRPENEDEVIAAAKAAAAHDFITQLPQGYDTRVGEAGTLLSGGERQRIAIARAIYKNAPILLLDEPTSSLDSEAESKVQKALEKLMRGRTVLMIAHRLSTVQKADMICVLDHGRVIETGRHTELVAKGGLYARLHKTQFDIGGEASVAPAPDADESDDPEAVALATK</sequence>
<dbReference type="InterPro" id="IPR003593">
    <property type="entry name" value="AAA+_ATPase"/>
</dbReference>
<dbReference type="PROSITE" id="PS00211">
    <property type="entry name" value="ABC_TRANSPORTER_1"/>
    <property type="match status" value="1"/>
</dbReference>
<dbReference type="PATRIC" id="fig|1177755.3.peg.1973"/>
<dbReference type="SUPFAM" id="SSF52540">
    <property type="entry name" value="P-loop containing nucleoside triphosphate hydrolases"/>
    <property type="match status" value="1"/>
</dbReference>
<dbReference type="CDD" id="cd18552">
    <property type="entry name" value="ABC_6TM_MsbA_like"/>
    <property type="match status" value="1"/>
</dbReference>
<dbReference type="GO" id="GO:0016887">
    <property type="term" value="F:ATP hydrolysis activity"/>
    <property type="evidence" value="ECO:0007669"/>
    <property type="project" value="InterPro"/>
</dbReference>
<dbReference type="Pfam" id="PF00005">
    <property type="entry name" value="ABC_tran"/>
    <property type="match status" value="1"/>
</dbReference>
<reference evidence="13 14" key="1">
    <citation type="submission" date="2016-07" db="EMBL/GenBank/DDBJ databases">
        <title>Draft genome sequence of Methyloligella halotolerans C2T (VKM B-2706T=CCUG 61687T=DSM 25045T), a halotolerant polyhydroxybutyrate accumulating methylotroph.</title>
        <authorList>
            <person name="Vasilenko O.V."/>
            <person name="Doronina N.V."/>
            <person name="Poroshina M.N."/>
            <person name="Tarlachkov S.V."/>
            <person name="Trotsenko Y.A."/>
        </authorList>
    </citation>
    <scope>NUCLEOTIDE SEQUENCE [LARGE SCALE GENOMIC DNA]</scope>
    <source>
        <strain evidence="13 14">VKM B-2706</strain>
    </source>
</reference>
<feature type="domain" description="ABC transporter" evidence="11">
    <location>
        <begin position="361"/>
        <end position="595"/>
    </location>
</feature>
<evidence type="ECO:0000313" key="13">
    <source>
        <dbReference type="EMBL" id="ODA67221.1"/>
    </source>
</evidence>
<proteinExistence type="inferred from homology"/>
<keyword evidence="7 10" id="KW-1133">Transmembrane helix</keyword>
<dbReference type="GO" id="GO:0005886">
    <property type="term" value="C:plasma membrane"/>
    <property type="evidence" value="ECO:0007669"/>
    <property type="project" value="UniProtKB-SubCell"/>
</dbReference>
<accession>A0A1E2RYC5</accession>
<feature type="transmembrane region" description="Helical" evidence="10">
    <location>
        <begin position="160"/>
        <end position="178"/>
    </location>
</feature>